<name>A0A840QN01_9BACI</name>
<dbReference type="RefSeq" id="WP_184663171.1">
    <property type="nucleotide sequence ID" value="NZ_JACHHB010000003.1"/>
</dbReference>
<dbReference type="CDD" id="cd05214">
    <property type="entry name" value="GAPDH_I_N"/>
    <property type="match status" value="1"/>
</dbReference>
<dbReference type="EMBL" id="JACHHB010000003">
    <property type="protein sequence ID" value="MBB5172711.1"/>
    <property type="molecule type" value="Genomic_DNA"/>
</dbReference>
<feature type="binding site" evidence="4">
    <location>
        <begin position="208"/>
        <end position="209"/>
    </location>
    <ligand>
        <name>D-glyceraldehyde 3-phosphate</name>
        <dbReference type="ChEBI" id="CHEBI:59776"/>
    </ligand>
</feature>
<dbReference type="InterPro" id="IPR020831">
    <property type="entry name" value="GlycerAld/Erythrose_P_DH"/>
</dbReference>
<evidence type="ECO:0000256" key="2">
    <source>
        <dbReference type="ARBA" id="ARBA00023002"/>
    </source>
</evidence>
<dbReference type="FunFam" id="3.30.360.10:FF:000002">
    <property type="entry name" value="Glyceraldehyde-3-phosphate dehydrogenase"/>
    <property type="match status" value="1"/>
</dbReference>
<evidence type="ECO:0000256" key="5">
    <source>
        <dbReference type="PIRSR" id="PIRSR000149-3"/>
    </source>
</evidence>
<protein>
    <recommendedName>
        <fullName evidence="8">Glyceraldehyde-3-phosphate dehydrogenase</fullName>
        <ecNumber evidence="8">1.2.1.-</ecNumber>
    </recommendedName>
</protein>
<dbReference type="GO" id="GO:0050661">
    <property type="term" value="F:NADP binding"/>
    <property type="evidence" value="ECO:0007669"/>
    <property type="project" value="InterPro"/>
</dbReference>
<accession>A0A840QN01</accession>
<dbReference type="PROSITE" id="PS00071">
    <property type="entry name" value="GAPDH"/>
    <property type="match status" value="1"/>
</dbReference>
<feature type="active site" description="Nucleophile" evidence="3">
    <location>
        <position position="150"/>
    </location>
</feature>
<evidence type="ECO:0000256" key="6">
    <source>
        <dbReference type="PIRSR" id="PIRSR000149-4"/>
    </source>
</evidence>
<dbReference type="SUPFAM" id="SSF55347">
    <property type="entry name" value="Glyceraldehyde-3-phosphate dehydrogenase-like, C-terminal domain"/>
    <property type="match status" value="1"/>
</dbReference>
<feature type="site" description="Activates thiol group during catalysis" evidence="6">
    <location>
        <position position="177"/>
    </location>
</feature>
<evidence type="ECO:0000256" key="8">
    <source>
        <dbReference type="RuleBase" id="RU361160"/>
    </source>
</evidence>
<dbReference type="PIRSF" id="PIRSF000149">
    <property type="entry name" value="GAP_DH"/>
    <property type="match status" value="1"/>
</dbReference>
<evidence type="ECO:0000256" key="1">
    <source>
        <dbReference type="ARBA" id="ARBA00007406"/>
    </source>
</evidence>
<dbReference type="SMART" id="SM00846">
    <property type="entry name" value="Gp_dh_N"/>
    <property type="match status" value="1"/>
</dbReference>
<dbReference type="Gene3D" id="3.30.360.10">
    <property type="entry name" value="Dihydrodipicolinate Reductase, domain 2"/>
    <property type="match status" value="1"/>
</dbReference>
<keyword evidence="11" id="KW-1185">Reference proteome</keyword>
<evidence type="ECO:0000259" key="9">
    <source>
        <dbReference type="SMART" id="SM00846"/>
    </source>
</evidence>
<dbReference type="InterPro" id="IPR036291">
    <property type="entry name" value="NAD(P)-bd_dom_sf"/>
</dbReference>
<dbReference type="CDD" id="cd18126">
    <property type="entry name" value="GAPDH_I_C"/>
    <property type="match status" value="1"/>
</dbReference>
<evidence type="ECO:0000256" key="3">
    <source>
        <dbReference type="PIRSR" id="PIRSR000149-1"/>
    </source>
</evidence>
<keyword evidence="5" id="KW-0547">Nucleotide-binding</keyword>
<dbReference type="Gene3D" id="3.40.50.720">
    <property type="entry name" value="NAD(P)-binding Rossmann-like Domain"/>
    <property type="match status" value="1"/>
</dbReference>
<dbReference type="FunFam" id="3.40.50.720:FF:000001">
    <property type="entry name" value="Glyceraldehyde-3-phosphate dehydrogenase"/>
    <property type="match status" value="1"/>
</dbReference>
<evidence type="ECO:0000256" key="7">
    <source>
        <dbReference type="RuleBase" id="RU000397"/>
    </source>
</evidence>
<dbReference type="PANTHER" id="PTHR43148">
    <property type="entry name" value="GLYCERALDEHYDE-3-PHOSPHATE DEHYDROGENASE 2"/>
    <property type="match status" value="1"/>
</dbReference>
<feature type="binding site" evidence="5">
    <location>
        <position position="118"/>
    </location>
    <ligand>
        <name>NAD(+)</name>
        <dbReference type="ChEBI" id="CHEBI:57540"/>
    </ligand>
</feature>
<evidence type="ECO:0000256" key="4">
    <source>
        <dbReference type="PIRSR" id="PIRSR000149-2"/>
    </source>
</evidence>
<dbReference type="InterPro" id="IPR006424">
    <property type="entry name" value="Glyceraldehyde-3-P_DH_1"/>
</dbReference>
<dbReference type="Proteomes" id="UP000551878">
    <property type="component" value="Unassembled WGS sequence"/>
</dbReference>
<feature type="binding site" evidence="5">
    <location>
        <begin position="10"/>
        <end position="11"/>
    </location>
    <ligand>
        <name>NAD(+)</name>
        <dbReference type="ChEBI" id="CHEBI:57540"/>
    </ligand>
</feature>
<feature type="binding site" evidence="5">
    <location>
        <position position="76"/>
    </location>
    <ligand>
        <name>NAD(+)</name>
        <dbReference type="ChEBI" id="CHEBI:57540"/>
    </ligand>
</feature>
<feature type="binding site" evidence="4">
    <location>
        <position position="231"/>
    </location>
    <ligand>
        <name>D-glyceraldehyde 3-phosphate</name>
        <dbReference type="ChEBI" id="CHEBI:59776"/>
    </ligand>
</feature>
<evidence type="ECO:0000313" key="10">
    <source>
        <dbReference type="EMBL" id="MBB5172711.1"/>
    </source>
</evidence>
<dbReference type="InterPro" id="IPR020829">
    <property type="entry name" value="GlycerAld_3-P_DH_cat"/>
</dbReference>
<dbReference type="EC" id="1.2.1.-" evidence="8"/>
<proteinExistence type="inferred from homology"/>
<feature type="binding site" evidence="4">
    <location>
        <position position="180"/>
    </location>
    <ligand>
        <name>D-glyceraldehyde 3-phosphate</name>
        <dbReference type="ChEBI" id="CHEBI:59776"/>
    </ligand>
</feature>
<dbReference type="AlphaFoldDB" id="A0A840QN01"/>
<dbReference type="GO" id="GO:0051287">
    <property type="term" value="F:NAD binding"/>
    <property type="evidence" value="ECO:0007669"/>
    <property type="project" value="InterPro"/>
</dbReference>
<dbReference type="GO" id="GO:0006006">
    <property type="term" value="P:glucose metabolic process"/>
    <property type="evidence" value="ECO:0007669"/>
    <property type="project" value="InterPro"/>
</dbReference>
<feature type="domain" description="Glyceraldehyde 3-phosphate dehydrogenase NAD(P) binding" evidence="9">
    <location>
        <begin position="1"/>
        <end position="150"/>
    </location>
</feature>
<comment type="similarity">
    <text evidence="1 7">Belongs to the glyceraldehyde-3-phosphate dehydrogenase family.</text>
</comment>
<dbReference type="InterPro" id="IPR020830">
    <property type="entry name" value="GlycerAld_3-P_DH_AS"/>
</dbReference>
<keyword evidence="2 8" id="KW-0560">Oxidoreductase</keyword>
<evidence type="ECO:0000313" key="11">
    <source>
        <dbReference type="Proteomes" id="UP000551878"/>
    </source>
</evidence>
<dbReference type="PRINTS" id="PR00078">
    <property type="entry name" value="G3PDHDRGNASE"/>
</dbReference>
<reference evidence="10 11" key="1">
    <citation type="submission" date="2020-08" db="EMBL/GenBank/DDBJ databases">
        <title>Genomic Encyclopedia of Type Strains, Phase IV (KMG-IV): sequencing the most valuable type-strain genomes for metagenomic binning, comparative biology and taxonomic classification.</title>
        <authorList>
            <person name="Goeker M."/>
        </authorList>
    </citation>
    <scope>NUCLEOTIDE SEQUENCE [LARGE SCALE GENOMIC DNA]</scope>
    <source>
        <strain evidence="10 11">DSM 24696</strain>
    </source>
</reference>
<dbReference type="Pfam" id="PF02800">
    <property type="entry name" value="Gp_dh_C"/>
    <property type="match status" value="1"/>
</dbReference>
<feature type="binding site" evidence="4">
    <location>
        <begin position="149"/>
        <end position="151"/>
    </location>
    <ligand>
        <name>D-glyceraldehyde 3-phosphate</name>
        <dbReference type="ChEBI" id="CHEBI:59776"/>
    </ligand>
</feature>
<dbReference type="SUPFAM" id="SSF51735">
    <property type="entry name" value="NAD(P)-binding Rossmann-fold domains"/>
    <property type="match status" value="1"/>
</dbReference>
<dbReference type="Pfam" id="PF00044">
    <property type="entry name" value="Gp_dh_N"/>
    <property type="match status" value="1"/>
</dbReference>
<dbReference type="NCBIfam" id="TIGR01534">
    <property type="entry name" value="GAPDH-I"/>
    <property type="match status" value="1"/>
</dbReference>
<sequence>MNVAINGFGRIGRLVLRKAMIERDISVTAINASYPTDTLAHLFQYDTVHGTYQGNVDWTEDALIIDGQKINVCSERQPEKLPWQDLGVELVIEATGAFRKREEAARHLEAGAKKVLITAPGKKVDETFVYGVNHDDFDPTKHHVVSNASCTTNCLAPVMQVVDEQLGVDAGIMTTVHSYTNDQNTNDNPHKDLRRARGCQQSIIPTSTGAAEALSKVLPSLEGKMNGIALRVPTPNVSLVDVVVDVKKSVTAEEVNRLFQQASKSSKQSVISYSDSPLVSVDYNGHPSSAIIDGLSTQVIGDHKIQLIAWYDNEYGYACRVVDMASHMIESMGSSALNEISENDRSIV</sequence>
<comment type="caution">
    <text evidence="10">The sequence shown here is derived from an EMBL/GenBank/DDBJ whole genome shotgun (WGS) entry which is preliminary data.</text>
</comment>
<gene>
    <name evidence="10" type="ORF">HNQ41_000855</name>
</gene>
<dbReference type="InterPro" id="IPR020828">
    <property type="entry name" value="GlycerAld_3-P_DH_NAD(P)-bd"/>
</dbReference>
<organism evidence="10 11">
    <name type="scientific">Texcoconibacillus texcoconensis</name>
    <dbReference type="NCBI Taxonomy" id="1095777"/>
    <lineage>
        <taxon>Bacteria</taxon>
        <taxon>Bacillati</taxon>
        <taxon>Bacillota</taxon>
        <taxon>Bacilli</taxon>
        <taxon>Bacillales</taxon>
        <taxon>Bacillaceae</taxon>
        <taxon>Texcoconibacillus</taxon>
    </lineage>
</organism>
<dbReference type="GO" id="GO:0016620">
    <property type="term" value="F:oxidoreductase activity, acting on the aldehyde or oxo group of donors, NAD or NADP as acceptor"/>
    <property type="evidence" value="ECO:0007669"/>
    <property type="project" value="InterPro"/>
</dbReference>
<keyword evidence="5" id="KW-0520">NAD</keyword>
<feature type="binding site" evidence="5">
    <location>
        <position position="313"/>
    </location>
    <ligand>
        <name>NAD(+)</name>
        <dbReference type="ChEBI" id="CHEBI:57540"/>
    </ligand>
</feature>